<accession>A0A2G5VPT0</accession>
<keyword evidence="3" id="KW-1185">Reference proteome</keyword>
<evidence type="ECO:0000256" key="1">
    <source>
        <dbReference type="SAM" id="Coils"/>
    </source>
</evidence>
<evidence type="ECO:0000313" key="2">
    <source>
        <dbReference type="EMBL" id="PIC53752.1"/>
    </source>
</evidence>
<gene>
    <name evidence="2" type="primary">Cnig_chr_I.g3318</name>
    <name evidence="2" type="ORF">B9Z55_003318</name>
</gene>
<protein>
    <submittedName>
        <fullName evidence="2">Uncharacterized protein</fullName>
    </submittedName>
</protein>
<comment type="caution">
    <text evidence="2">The sequence shown here is derived from an EMBL/GenBank/DDBJ whole genome shotgun (WGS) entry which is preliminary data.</text>
</comment>
<dbReference type="Pfam" id="PF12078">
    <property type="entry name" value="DUF3557"/>
    <property type="match status" value="1"/>
</dbReference>
<dbReference type="OrthoDB" id="5880734at2759"/>
<keyword evidence="1" id="KW-0175">Coiled coil</keyword>
<feature type="coiled-coil region" evidence="1">
    <location>
        <begin position="123"/>
        <end position="157"/>
    </location>
</feature>
<dbReference type="AlphaFoldDB" id="A0A2G5VPT0"/>
<dbReference type="Proteomes" id="UP000230233">
    <property type="component" value="Chromosome I"/>
</dbReference>
<reference evidence="3" key="1">
    <citation type="submission" date="2017-10" db="EMBL/GenBank/DDBJ databases">
        <title>Rapid genome shrinkage in a self-fertile nematode reveals novel sperm competition proteins.</title>
        <authorList>
            <person name="Yin D."/>
            <person name="Schwarz E.M."/>
            <person name="Thomas C.G."/>
            <person name="Felde R.L."/>
            <person name="Korf I.F."/>
            <person name="Cutter A.D."/>
            <person name="Schartner C.M."/>
            <person name="Ralston E.J."/>
            <person name="Meyer B.J."/>
            <person name="Haag E.S."/>
        </authorList>
    </citation>
    <scope>NUCLEOTIDE SEQUENCE [LARGE SCALE GENOMIC DNA]</scope>
    <source>
        <strain evidence="3">JU1422</strain>
    </source>
</reference>
<sequence>MLLTTSDADRKLSYDCLKCVIQKLEVNFRFRLAKRLPKISSAEKAAPLYISTLSISEASFRLNDATYRLGVIQQAREGPTPEIIETLNQLGGNWVDIDRFGLEMRSLPELTPGDILIQDYDPDLELNDNLETAEARLVREQRRLADLERYKMEIENEPDYLVEPGSLDRGRRIRRKRMIQILDKYNTKIGETKLNVQRFQCKRDNLPWPYDMFIQLTRKSPDGTVYIECFNYDKSLKEAQKYLISKLLGNRRVVTKIKSLSFWPFLNDKGLVIGLPDGVKFDVQEFGTCGKLSEVLQRVETILEYPNRPFARLASDSLRLEDVQNPRVRQAEVLELTQNFRVNVMAFYREVTNKKVVITLTNGIFPDQYAMIVENLIDTKGTLGTCYEFARLRDKDKASNALRVIAERFVNAVVGERFVTIPLPNQLQLDVSYAPYQLNSGTRVYTIKVEVVRNRSN</sequence>
<dbReference type="EMBL" id="PDUG01000001">
    <property type="protein sequence ID" value="PIC53752.1"/>
    <property type="molecule type" value="Genomic_DNA"/>
</dbReference>
<dbReference type="PANTHER" id="PTHR31379">
    <property type="entry name" value="F-BOX C PROTEIN-RELATED-RELATED"/>
    <property type="match status" value="1"/>
</dbReference>
<proteinExistence type="predicted"/>
<name>A0A2G5VPT0_9PELO</name>
<organism evidence="2 3">
    <name type="scientific">Caenorhabditis nigoni</name>
    <dbReference type="NCBI Taxonomy" id="1611254"/>
    <lineage>
        <taxon>Eukaryota</taxon>
        <taxon>Metazoa</taxon>
        <taxon>Ecdysozoa</taxon>
        <taxon>Nematoda</taxon>
        <taxon>Chromadorea</taxon>
        <taxon>Rhabditida</taxon>
        <taxon>Rhabditina</taxon>
        <taxon>Rhabditomorpha</taxon>
        <taxon>Rhabditoidea</taxon>
        <taxon>Rhabditidae</taxon>
        <taxon>Peloderinae</taxon>
        <taxon>Caenorhabditis</taxon>
    </lineage>
</organism>
<dbReference type="PANTHER" id="PTHR31379:SF1">
    <property type="entry name" value="F-BOX C PROTEIN-RELATED"/>
    <property type="match status" value="1"/>
</dbReference>
<dbReference type="InterPro" id="IPR021942">
    <property type="entry name" value="DUF3557"/>
</dbReference>
<evidence type="ECO:0000313" key="3">
    <source>
        <dbReference type="Proteomes" id="UP000230233"/>
    </source>
</evidence>